<dbReference type="InterPro" id="IPR057088">
    <property type="entry name" value="GLRG_09195_Thiored"/>
</dbReference>
<dbReference type="SUPFAM" id="SSF51197">
    <property type="entry name" value="Clavaminate synthase-like"/>
    <property type="match status" value="1"/>
</dbReference>
<feature type="region of interest" description="Disordered" evidence="2">
    <location>
        <begin position="258"/>
        <end position="284"/>
    </location>
</feature>
<feature type="region of interest" description="Disordered" evidence="2">
    <location>
        <begin position="101"/>
        <end position="123"/>
    </location>
</feature>
<keyword evidence="5" id="KW-1185">Reference proteome</keyword>
<dbReference type="STRING" id="1432307.W9CEZ3"/>
<feature type="region of interest" description="Disordered" evidence="2">
    <location>
        <begin position="331"/>
        <end position="445"/>
    </location>
</feature>
<dbReference type="Gene3D" id="1.20.1050.10">
    <property type="match status" value="1"/>
</dbReference>
<dbReference type="Proteomes" id="UP000019487">
    <property type="component" value="Unassembled WGS sequence"/>
</dbReference>
<dbReference type="Pfam" id="PF24470">
    <property type="entry name" value="Thiored_Isochorism"/>
    <property type="match status" value="1"/>
</dbReference>
<dbReference type="InterPro" id="IPR036282">
    <property type="entry name" value="Glutathione-S-Trfase_C_sf"/>
</dbReference>
<dbReference type="PANTHER" id="PTHR31212">
    <property type="entry name" value="ALPHA-KETOGLUTARATE-DEPENDENT DIOXYGENASE ALKB HOMOLOG 3"/>
    <property type="match status" value="1"/>
</dbReference>
<feature type="compositionally biased region" description="Basic and acidic residues" evidence="2">
    <location>
        <begin position="101"/>
        <end position="112"/>
    </location>
</feature>
<comment type="similarity">
    <text evidence="1">Belongs to the isochorismatase family.</text>
</comment>
<dbReference type="InterPro" id="IPR005123">
    <property type="entry name" value="Oxoglu/Fe-dep_dioxygenase_dom"/>
</dbReference>
<feature type="compositionally biased region" description="Basic and acidic residues" evidence="2">
    <location>
        <begin position="421"/>
        <end position="431"/>
    </location>
</feature>
<evidence type="ECO:0000256" key="2">
    <source>
        <dbReference type="SAM" id="MobiDB-lite"/>
    </source>
</evidence>
<dbReference type="InterPro" id="IPR000868">
    <property type="entry name" value="Isochorismatase-like_dom"/>
</dbReference>
<dbReference type="EMBL" id="AYSA01000245">
    <property type="protein sequence ID" value="ESZ94431.1"/>
    <property type="molecule type" value="Genomic_DNA"/>
</dbReference>
<dbReference type="SUPFAM" id="SSF52499">
    <property type="entry name" value="Isochorismatase-like hydrolases"/>
    <property type="match status" value="1"/>
</dbReference>
<dbReference type="OrthoDB" id="445341at2759"/>
<dbReference type="Gene3D" id="2.60.120.590">
    <property type="entry name" value="Alpha-ketoglutarate-dependent dioxygenase AlkB-like"/>
    <property type="match status" value="1"/>
</dbReference>
<dbReference type="SUPFAM" id="SSF47616">
    <property type="entry name" value="GST C-terminal domain-like"/>
    <property type="match status" value="1"/>
</dbReference>
<dbReference type="Pfam" id="PF13532">
    <property type="entry name" value="2OG-FeII_Oxy_2"/>
    <property type="match status" value="1"/>
</dbReference>
<evidence type="ECO:0000256" key="1">
    <source>
        <dbReference type="ARBA" id="ARBA00006336"/>
    </source>
</evidence>
<dbReference type="InterPro" id="IPR027450">
    <property type="entry name" value="AlkB-like"/>
</dbReference>
<feature type="compositionally biased region" description="Basic and acidic residues" evidence="2">
    <location>
        <begin position="333"/>
        <end position="343"/>
    </location>
</feature>
<dbReference type="InterPro" id="IPR037151">
    <property type="entry name" value="AlkB-like_sf"/>
</dbReference>
<sequence length="947" mass="105984">MFEIDEHTIPFVRTRQALLLLDLQNDLIGEGSILPVETSPSYVDNIRNLLEPFRPSGDIIWICSVCPEGVSRIVNQPRSDSEAIITNNELPQCRQDKLTPEIESSHNEEESKLSAASNEDDTNEAFLTVQPGEKVRMLKPNSRGSDVLDAFEPISAKDLIFNKTYYSAFKDGSLVQKLRGKFVTEIYIAGALTNVSVFATAMDAARHGYAITIIEDCLGYRSKARHDEALRQLKAYTGCDVISSGELIECLQKQKKVAERRTTSSKKSRPKPREPQPKESQNTGIENLMGNLKLEAEGPLAITVTAPSSATVIEDDFEITSQLLRAQIRRAKPPAELEAEAKKKEKVKSKVKARRPATKPVEVGGPSSSSKEKSLTSTKSPSLSTSESPSPTETAKPVSPSPKYEGTEKDELQQKPASNKESLKDTRKNEDNAVADPPGLCEGDTTVTHKLLPEELASGIFEKIREEVLWQRMGHQGGEVPRLVAVQGQIEENGSIPIYRHPADESPALLLFSPTVEMVKRIVEKRLGHPLNHVLIQFYRDGNDNISEHSDKTLDIVPNTFIANVSLGAQRTMVFRRKKPAKSVECEGSQPIPRESCRAALPHNSLCKMGLETNKKWLHGIRPDKRMASEKSEAELAYDCGRISLTFRHIGTYLDKSQQKIWGQGAIAKKKQDAKPVINGDTLQSQKMLQAFGIENHDINFDWQEIYGNGFDVLHISNSKKLISSGDSIFDYRVKFILNEYKIPWIEGTILPSFHWKGESPGTDDPLVPETLPIKFIDNDPSKTTVEGCMPIMFYLEAIYGPQKDCKSPSRLARQYTRFEHANTLLKIWQTVPFSVKPFRAELARWSVYAEEAEYIAGNEIGLADFAIVPVFELVSKEWGDGIGFEPLTEYWKRMIQRESFLKLLPRENVEALQKGAELMTMQQKINALKKEKQKIEDGENHSSVGA</sequence>
<proteinExistence type="inferred from homology"/>
<dbReference type="AlphaFoldDB" id="W9CEZ3"/>
<accession>W9CEZ3</accession>
<feature type="compositionally biased region" description="Basic residues" evidence="2">
    <location>
        <begin position="344"/>
        <end position="357"/>
    </location>
</feature>
<evidence type="ECO:0000259" key="3">
    <source>
        <dbReference type="PROSITE" id="PS51471"/>
    </source>
</evidence>
<organism evidence="4 5">
    <name type="scientific">Sclerotinia borealis (strain F-4128)</name>
    <dbReference type="NCBI Taxonomy" id="1432307"/>
    <lineage>
        <taxon>Eukaryota</taxon>
        <taxon>Fungi</taxon>
        <taxon>Dikarya</taxon>
        <taxon>Ascomycota</taxon>
        <taxon>Pezizomycotina</taxon>
        <taxon>Leotiomycetes</taxon>
        <taxon>Helotiales</taxon>
        <taxon>Sclerotiniaceae</taxon>
        <taxon>Sclerotinia</taxon>
    </lineage>
</organism>
<dbReference type="CDD" id="cd00299">
    <property type="entry name" value="GST_C_family"/>
    <property type="match status" value="1"/>
</dbReference>
<dbReference type="PANTHER" id="PTHR31212:SF5">
    <property type="entry name" value="ISOCHORISMATASE FAMILY PROTEIN FAMILY (AFU_ORTHOLOGUE AFUA_3G14500)"/>
    <property type="match status" value="1"/>
</dbReference>
<name>W9CEZ3_SCLBF</name>
<dbReference type="InterPro" id="IPR036380">
    <property type="entry name" value="Isochorismatase-like_sf"/>
</dbReference>
<dbReference type="Pfam" id="PF00857">
    <property type="entry name" value="Isochorismatase"/>
    <property type="match status" value="1"/>
</dbReference>
<dbReference type="InterPro" id="IPR032854">
    <property type="entry name" value="ALKBH3"/>
</dbReference>
<protein>
    <recommendedName>
        <fullName evidence="3">Fe2OG dioxygenase domain-containing protein</fullName>
    </recommendedName>
</protein>
<dbReference type="Gene3D" id="3.40.50.850">
    <property type="entry name" value="Isochorismatase-like"/>
    <property type="match status" value="1"/>
</dbReference>
<comment type="caution">
    <text evidence="4">The sequence shown here is derived from an EMBL/GenBank/DDBJ whole genome shotgun (WGS) entry which is preliminary data.</text>
</comment>
<feature type="compositionally biased region" description="Low complexity" evidence="2">
    <location>
        <begin position="375"/>
        <end position="394"/>
    </location>
</feature>
<dbReference type="GO" id="GO:0006307">
    <property type="term" value="P:DNA alkylation repair"/>
    <property type="evidence" value="ECO:0007669"/>
    <property type="project" value="InterPro"/>
</dbReference>
<evidence type="ECO:0000313" key="5">
    <source>
        <dbReference type="Proteomes" id="UP000019487"/>
    </source>
</evidence>
<reference evidence="4 5" key="1">
    <citation type="journal article" date="2014" name="Genome Announc.">
        <title>Draft genome sequence of Sclerotinia borealis, a psychrophilic plant pathogenic fungus.</title>
        <authorList>
            <person name="Mardanov A.V."/>
            <person name="Beletsky A.V."/>
            <person name="Kadnikov V.V."/>
            <person name="Ignatov A.N."/>
            <person name="Ravin N.V."/>
        </authorList>
    </citation>
    <scope>NUCLEOTIDE SEQUENCE [LARGE SCALE GENOMIC DNA]</scope>
    <source>
        <strain evidence="5">F-4157</strain>
    </source>
</reference>
<gene>
    <name evidence="4" type="ORF">SBOR_5149</name>
</gene>
<dbReference type="CDD" id="cd00431">
    <property type="entry name" value="cysteine_hydrolases"/>
    <property type="match status" value="1"/>
</dbReference>
<dbReference type="HOGENOM" id="CLU_005335_0_0_1"/>
<dbReference type="PROSITE" id="PS51471">
    <property type="entry name" value="FE2OG_OXY"/>
    <property type="match status" value="1"/>
</dbReference>
<feature type="domain" description="Fe2OG dioxygenase" evidence="3">
    <location>
        <begin position="530"/>
        <end position="651"/>
    </location>
</feature>
<evidence type="ECO:0000313" key="4">
    <source>
        <dbReference type="EMBL" id="ESZ94431.1"/>
    </source>
</evidence>
<dbReference type="GO" id="GO:0051213">
    <property type="term" value="F:dioxygenase activity"/>
    <property type="evidence" value="ECO:0007669"/>
    <property type="project" value="InterPro"/>
</dbReference>